<dbReference type="Pfam" id="PF08100">
    <property type="entry name" value="Dimerisation"/>
    <property type="match status" value="1"/>
</dbReference>
<dbReference type="AlphaFoldDB" id="A0A2W7QI33"/>
<organism evidence="6 7">
    <name type="scientific">Roseinatronobacter thiooxidans</name>
    <dbReference type="NCBI Taxonomy" id="121821"/>
    <lineage>
        <taxon>Bacteria</taxon>
        <taxon>Pseudomonadati</taxon>
        <taxon>Pseudomonadota</taxon>
        <taxon>Alphaproteobacteria</taxon>
        <taxon>Rhodobacterales</taxon>
        <taxon>Paracoccaceae</taxon>
        <taxon>Roseinatronobacter</taxon>
    </lineage>
</organism>
<comment type="caution">
    <text evidence="6">The sequence shown here is derived from an EMBL/GenBank/DDBJ whole genome shotgun (WGS) entry which is preliminary data.</text>
</comment>
<evidence type="ECO:0000259" key="5">
    <source>
        <dbReference type="Pfam" id="PF08100"/>
    </source>
</evidence>
<keyword evidence="3" id="KW-0949">S-adenosyl-L-methionine</keyword>
<proteinExistence type="predicted"/>
<dbReference type="InterPro" id="IPR036388">
    <property type="entry name" value="WH-like_DNA-bd_sf"/>
</dbReference>
<dbReference type="InterPro" id="IPR016461">
    <property type="entry name" value="COMT-like"/>
</dbReference>
<dbReference type="Gene3D" id="1.10.10.10">
    <property type="entry name" value="Winged helix-like DNA-binding domain superfamily/Winged helix DNA-binding domain"/>
    <property type="match status" value="1"/>
</dbReference>
<feature type="domain" description="O-methyltransferase C-terminal" evidence="4">
    <location>
        <begin position="139"/>
        <end position="344"/>
    </location>
</feature>
<dbReference type="RefSeq" id="WP_071469797.1">
    <property type="nucleotide sequence ID" value="NZ_MEHT01000018.1"/>
</dbReference>
<sequence length="370" mass="39951">MSDIPAPDQPFRPAGLINRLVASSRFQAVCARVPVLRGIARREGAALFDLMQGFVQSQMLMALVELRVLHMLADGPATAPALAARCAVPPERMQILLQAGAAMRLLKRRGDRFALAHRGAAFLAVPGLQDMVRHHDVLYRDLSDPVAFIRGETTTELADFWPYVFGAKGAMDPAQTARYSRLMAESQALVAQEALAHLSLKGAQKLLDVGGGTGVFLRAVRARYPQLHLALFDLPDVVAQAALPADIARHGGSFRTDPLPQGADVISLVRVLYDHSDDTVRALLAKVYAALPPGGRVLIIEPMSGGTCPDPQTDVYFSVYTLAMQTGETRSAARISALLAEAGFHKTSREHADRRFITCVLTASKPEGDS</sequence>
<reference evidence="6 7" key="1">
    <citation type="submission" date="2018-06" db="EMBL/GenBank/DDBJ databases">
        <title>Genomic Encyclopedia of Archaeal and Bacterial Type Strains, Phase II (KMG-II): from individual species to whole genera.</title>
        <authorList>
            <person name="Goeker M."/>
        </authorList>
    </citation>
    <scope>NUCLEOTIDE SEQUENCE [LARGE SCALE GENOMIC DNA]</scope>
    <source>
        <strain evidence="6 7">DSM 13087</strain>
    </source>
</reference>
<dbReference type="EMBL" id="QKZQ01000006">
    <property type="protein sequence ID" value="PZX45560.1"/>
    <property type="molecule type" value="Genomic_DNA"/>
</dbReference>
<gene>
    <name evidence="6" type="ORF">LY56_01584</name>
</gene>
<dbReference type="InterPro" id="IPR036390">
    <property type="entry name" value="WH_DNA-bd_sf"/>
</dbReference>
<dbReference type="SUPFAM" id="SSF53335">
    <property type="entry name" value="S-adenosyl-L-methionine-dependent methyltransferases"/>
    <property type="match status" value="1"/>
</dbReference>
<keyword evidence="1 6" id="KW-0489">Methyltransferase</keyword>
<dbReference type="PROSITE" id="PS51683">
    <property type="entry name" value="SAM_OMT_II"/>
    <property type="match status" value="1"/>
</dbReference>
<dbReference type="GO" id="GO:0046983">
    <property type="term" value="F:protein dimerization activity"/>
    <property type="evidence" value="ECO:0007669"/>
    <property type="project" value="InterPro"/>
</dbReference>
<dbReference type="Proteomes" id="UP000249364">
    <property type="component" value="Unassembled WGS sequence"/>
</dbReference>
<dbReference type="PANTHER" id="PTHR43712:SF2">
    <property type="entry name" value="O-METHYLTRANSFERASE CICE"/>
    <property type="match status" value="1"/>
</dbReference>
<accession>A0A2W7QI33</accession>
<evidence type="ECO:0000313" key="6">
    <source>
        <dbReference type="EMBL" id="PZX45560.1"/>
    </source>
</evidence>
<dbReference type="InterPro" id="IPR029063">
    <property type="entry name" value="SAM-dependent_MTases_sf"/>
</dbReference>
<dbReference type="PIRSF" id="PIRSF005739">
    <property type="entry name" value="O-mtase"/>
    <property type="match status" value="1"/>
</dbReference>
<dbReference type="STRING" id="121821.GCA_001870675_00995"/>
<name>A0A2W7QI33_9RHOB</name>
<dbReference type="GO" id="GO:0032259">
    <property type="term" value="P:methylation"/>
    <property type="evidence" value="ECO:0007669"/>
    <property type="project" value="UniProtKB-KW"/>
</dbReference>
<keyword evidence="7" id="KW-1185">Reference proteome</keyword>
<dbReference type="GO" id="GO:0008171">
    <property type="term" value="F:O-methyltransferase activity"/>
    <property type="evidence" value="ECO:0007669"/>
    <property type="project" value="InterPro"/>
</dbReference>
<dbReference type="InterPro" id="IPR012967">
    <property type="entry name" value="COMT_dimerisation"/>
</dbReference>
<feature type="domain" description="O-methyltransferase dimerisation" evidence="5">
    <location>
        <begin position="49"/>
        <end position="123"/>
    </location>
</feature>
<dbReference type="PANTHER" id="PTHR43712">
    <property type="entry name" value="PUTATIVE (AFU_ORTHOLOGUE AFUA_4G14580)-RELATED"/>
    <property type="match status" value="1"/>
</dbReference>
<evidence type="ECO:0000256" key="3">
    <source>
        <dbReference type="ARBA" id="ARBA00022691"/>
    </source>
</evidence>
<keyword evidence="2 6" id="KW-0808">Transferase</keyword>
<evidence type="ECO:0000256" key="1">
    <source>
        <dbReference type="ARBA" id="ARBA00022603"/>
    </source>
</evidence>
<evidence type="ECO:0000259" key="4">
    <source>
        <dbReference type="Pfam" id="PF00891"/>
    </source>
</evidence>
<protein>
    <submittedName>
        <fullName evidence="6">Hydroxyneurosporene-O-methyltransferase</fullName>
    </submittedName>
</protein>
<evidence type="ECO:0000256" key="2">
    <source>
        <dbReference type="ARBA" id="ARBA00022679"/>
    </source>
</evidence>
<dbReference type="SUPFAM" id="SSF46785">
    <property type="entry name" value="Winged helix' DNA-binding domain"/>
    <property type="match status" value="1"/>
</dbReference>
<dbReference type="CDD" id="cd02440">
    <property type="entry name" value="AdoMet_MTases"/>
    <property type="match status" value="1"/>
</dbReference>
<evidence type="ECO:0000313" key="7">
    <source>
        <dbReference type="Proteomes" id="UP000249364"/>
    </source>
</evidence>
<dbReference type="Pfam" id="PF00891">
    <property type="entry name" value="Methyltransf_2"/>
    <property type="match status" value="1"/>
</dbReference>
<dbReference type="InterPro" id="IPR001077">
    <property type="entry name" value="COMT_C"/>
</dbReference>
<dbReference type="Gene3D" id="3.40.50.150">
    <property type="entry name" value="Vaccinia Virus protein VP39"/>
    <property type="match status" value="1"/>
</dbReference>